<evidence type="ECO:0000313" key="2">
    <source>
        <dbReference type="EMBL" id="CAI8869587.1"/>
    </source>
</evidence>
<proteinExistence type="predicted"/>
<evidence type="ECO:0000256" key="1">
    <source>
        <dbReference type="SAM" id="Phobius"/>
    </source>
</evidence>
<dbReference type="EMBL" id="OX458333">
    <property type="protein sequence ID" value="CAI8869587.1"/>
    <property type="molecule type" value="Genomic_DNA"/>
</dbReference>
<evidence type="ECO:0000313" key="3">
    <source>
        <dbReference type="Proteomes" id="UP001162030"/>
    </source>
</evidence>
<name>A0ABM9I3L9_9GAMM</name>
<dbReference type="Proteomes" id="UP001162030">
    <property type="component" value="Chromosome"/>
</dbReference>
<organism evidence="2 3">
    <name type="scientific">Methylocaldum szegediense</name>
    <dbReference type="NCBI Taxonomy" id="73780"/>
    <lineage>
        <taxon>Bacteria</taxon>
        <taxon>Pseudomonadati</taxon>
        <taxon>Pseudomonadota</taxon>
        <taxon>Gammaproteobacteria</taxon>
        <taxon>Methylococcales</taxon>
        <taxon>Methylococcaceae</taxon>
        <taxon>Methylocaldum</taxon>
    </lineage>
</organism>
<dbReference type="RefSeq" id="WP_317963256.1">
    <property type="nucleotide sequence ID" value="NZ_OX458333.1"/>
</dbReference>
<sequence>MPETIAIVHNRVPARIRIRVPLIKNKRTLAEVLKQSLLKDDRAKGIYHAEPNITTGTFLIKYHPALHTEAEVLERVQAIARGIAAGTVEFTVKHKNPKLSKMQPQAFFNRELLVSIGGNVIAGFILAALIRRG</sequence>
<accession>A0ABM9I3L9</accession>
<keyword evidence="1" id="KW-1133">Transmembrane helix</keyword>
<keyword evidence="3" id="KW-1185">Reference proteome</keyword>
<keyword evidence="1" id="KW-0812">Transmembrane</keyword>
<feature type="transmembrane region" description="Helical" evidence="1">
    <location>
        <begin position="112"/>
        <end position="130"/>
    </location>
</feature>
<gene>
    <name evidence="2" type="ORF">MSZNOR_2855</name>
</gene>
<keyword evidence="1" id="KW-0472">Membrane</keyword>
<reference evidence="2 3" key="1">
    <citation type="submission" date="2023-03" db="EMBL/GenBank/DDBJ databases">
        <authorList>
            <person name="Pearce D."/>
        </authorList>
    </citation>
    <scope>NUCLEOTIDE SEQUENCE [LARGE SCALE GENOMIC DNA]</scope>
    <source>
        <strain evidence="2">Msz</strain>
    </source>
</reference>
<protein>
    <submittedName>
        <fullName evidence="2">Uncharacterized protein</fullName>
    </submittedName>
</protein>